<sequence>MLPLECAGIAEQAPGQNERGLVDRRPPPPRHGEPAIAARQSRHMGENPFGFELSVLELASAVSPRSASIVPTFDNDVRENILPRVIIHQCSLLTV</sequence>
<comment type="caution">
    <text evidence="2">The sequence shown here is derived from an EMBL/GenBank/DDBJ whole genome shotgun (WGS) entry which is preliminary data.</text>
</comment>
<organism evidence="2 3">
    <name type="scientific">Laodelphax striatellus</name>
    <name type="common">Small brown planthopper</name>
    <name type="synonym">Delphax striatella</name>
    <dbReference type="NCBI Taxonomy" id="195883"/>
    <lineage>
        <taxon>Eukaryota</taxon>
        <taxon>Metazoa</taxon>
        <taxon>Ecdysozoa</taxon>
        <taxon>Arthropoda</taxon>
        <taxon>Hexapoda</taxon>
        <taxon>Insecta</taxon>
        <taxon>Pterygota</taxon>
        <taxon>Neoptera</taxon>
        <taxon>Paraneoptera</taxon>
        <taxon>Hemiptera</taxon>
        <taxon>Auchenorrhyncha</taxon>
        <taxon>Fulgoroidea</taxon>
        <taxon>Delphacidae</taxon>
        <taxon>Criomorphinae</taxon>
        <taxon>Laodelphax</taxon>
    </lineage>
</organism>
<dbReference type="Proteomes" id="UP000291343">
    <property type="component" value="Unassembled WGS sequence"/>
</dbReference>
<gene>
    <name evidence="2" type="ORF">LSTR_LSTR009337</name>
</gene>
<reference evidence="2 3" key="1">
    <citation type="journal article" date="2017" name="Gigascience">
        <title>Genome sequence of the small brown planthopper, Laodelphax striatellus.</title>
        <authorList>
            <person name="Zhu J."/>
            <person name="Jiang F."/>
            <person name="Wang X."/>
            <person name="Yang P."/>
            <person name="Bao Y."/>
            <person name="Zhao W."/>
            <person name="Wang W."/>
            <person name="Lu H."/>
            <person name="Wang Q."/>
            <person name="Cui N."/>
            <person name="Li J."/>
            <person name="Chen X."/>
            <person name="Luo L."/>
            <person name="Yu J."/>
            <person name="Kang L."/>
            <person name="Cui F."/>
        </authorList>
    </citation>
    <scope>NUCLEOTIDE SEQUENCE [LARGE SCALE GENOMIC DNA]</scope>
    <source>
        <strain evidence="2">Lst14</strain>
    </source>
</reference>
<accession>A0A482XHR8</accession>
<dbReference type="EMBL" id="QKKF02009095">
    <property type="protein sequence ID" value="RZF45466.1"/>
    <property type="molecule type" value="Genomic_DNA"/>
</dbReference>
<evidence type="ECO:0000256" key="1">
    <source>
        <dbReference type="SAM" id="MobiDB-lite"/>
    </source>
</evidence>
<dbReference type="AlphaFoldDB" id="A0A482XHR8"/>
<feature type="region of interest" description="Disordered" evidence="1">
    <location>
        <begin position="1"/>
        <end position="42"/>
    </location>
</feature>
<feature type="compositionally biased region" description="Basic and acidic residues" evidence="1">
    <location>
        <begin position="20"/>
        <end position="33"/>
    </location>
</feature>
<dbReference type="InParanoid" id="A0A482XHR8"/>
<keyword evidence="3" id="KW-1185">Reference proteome</keyword>
<proteinExistence type="predicted"/>
<evidence type="ECO:0000313" key="2">
    <source>
        <dbReference type="EMBL" id="RZF45466.1"/>
    </source>
</evidence>
<name>A0A482XHR8_LAOST</name>
<evidence type="ECO:0000313" key="3">
    <source>
        <dbReference type="Proteomes" id="UP000291343"/>
    </source>
</evidence>
<protein>
    <submittedName>
        <fullName evidence="2">Uncharacterized protein</fullName>
    </submittedName>
</protein>